<dbReference type="PANTHER" id="PTHR30294:SF38">
    <property type="entry name" value="TRANSPORT PERMEASE PROTEIN"/>
    <property type="match status" value="1"/>
</dbReference>
<comment type="caution">
    <text evidence="10">The sequence shown here is derived from an EMBL/GenBank/DDBJ whole genome shotgun (WGS) entry which is preliminary data.</text>
</comment>
<evidence type="ECO:0000256" key="4">
    <source>
        <dbReference type="ARBA" id="ARBA00022475"/>
    </source>
</evidence>
<evidence type="ECO:0000256" key="5">
    <source>
        <dbReference type="ARBA" id="ARBA00022692"/>
    </source>
</evidence>
<comment type="similarity">
    <text evidence="2">Belongs to the ABC-2 integral membrane protein family.</text>
</comment>
<dbReference type="Proteomes" id="UP000654670">
    <property type="component" value="Unassembled WGS sequence"/>
</dbReference>
<dbReference type="PROSITE" id="PS51012">
    <property type="entry name" value="ABC_TM2"/>
    <property type="match status" value="1"/>
</dbReference>
<feature type="transmembrane region" description="Helical" evidence="8">
    <location>
        <begin position="21"/>
        <end position="40"/>
    </location>
</feature>
<evidence type="ECO:0000256" key="8">
    <source>
        <dbReference type="SAM" id="Phobius"/>
    </source>
</evidence>
<protein>
    <submittedName>
        <fullName evidence="10">ABC transporter permease</fullName>
    </submittedName>
</protein>
<keyword evidence="7 8" id="KW-0472">Membrane</keyword>
<feature type="transmembrane region" description="Helical" evidence="8">
    <location>
        <begin position="288"/>
        <end position="309"/>
    </location>
</feature>
<sequence>MSNLFAMARRIIRQIVRDKRTLALLIIAPLLILTLVWYIFGAKTSEPNLAIINYNSSNLLPAFKSADYERMSPLEARQALADKKIDAYVDLGHPVNVHLEGSDPSRNGLAMSKIQKSMQTVQQIQVKQMQTQLTNVIRSQQKAIQAQQQVMKQMTIALQQYAPSTLAALPRNTTQAGLPSGAQPGEKVQLDVSYLHGNSGLNTFDSFGPAMVGIFVFLFIFMIGGVSFLRERTTGTLDRLMASPIRNYQIICGYLVGFGLFVIVQSFILTCYIVYVLKIYNVGSILDVLIIVFILSFSALSLSILLSTFASNELQMFQFIPLVIVPQVFLSGLFPIETLPGWVRVIGNLMPIHYSTDALRNIMIRGTGFSGWWLDGGALLLFSLVFIIINIYVIRASRPLAS</sequence>
<keyword evidence="6 8" id="KW-1133">Transmembrane helix</keyword>
<keyword evidence="4" id="KW-1003">Cell membrane</keyword>
<reference evidence="10" key="2">
    <citation type="submission" date="2020-09" db="EMBL/GenBank/DDBJ databases">
        <authorList>
            <person name="Sun Q."/>
            <person name="Ohkuma M."/>
        </authorList>
    </citation>
    <scope>NUCLEOTIDE SEQUENCE</scope>
    <source>
        <strain evidence="10">JCM 15325</strain>
    </source>
</reference>
<dbReference type="InterPro" id="IPR047817">
    <property type="entry name" value="ABC2_TM_bact-type"/>
</dbReference>
<dbReference type="GO" id="GO:0005886">
    <property type="term" value="C:plasma membrane"/>
    <property type="evidence" value="ECO:0007669"/>
    <property type="project" value="UniProtKB-SubCell"/>
</dbReference>
<keyword evidence="3" id="KW-0813">Transport</keyword>
<evidence type="ECO:0000256" key="7">
    <source>
        <dbReference type="ARBA" id="ARBA00023136"/>
    </source>
</evidence>
<feature type="domain" description="ABC transmembrane type-2" evidence="9">
    <location>
        <begin position="154"/>
        <end position="397"/>
    </location>
</feature>
<keyword evidence="11" id="KW-1185">Reference proteome</keyword>
<dbReference type="EMBL" id="BMOK01000004">
    <property type="protein sequence ID" value="GGL49492.1"/>
    <property type="molecule type" value="Genomic_DNA"/>
</dbReference>
<evidence type="ECO:0000256" key="2">
    <source>
        <dbReference type="ARBA" id="ARBA00007783"/>
    </source>
</evidence>
<comment type="subcellular location">
    <subcellularLocation>
        <location evidence="1">Cell membrane</location>
        <topology evidence="1">Multi-pass membrane protein</topology>
    </subcellularLocation>
</comment>
<dbReference type="PANTHER" id="PTHR30294">
    <property type="entry name" value="MEMBRANE COMPONENT OF ABC TRANSPORTER YHHJ-RELATED"/>
    <property type="match status" value="1"/>
</dbReference>
<feature type="transmembrane region" description="Helical" evidence="8">
    <location>
        <begin position="207"/>
        <end position="229"/>
    </location>
</feature>
<accession>A0A917W1D3</accession>
<organism evidence="10 11">
    <name type="scientific">Sporolactobacillus putidus</name>
    <dbReference type="NCBI Taxonomy" id="492735"/>
    <lineage>
        <taxon>Bacteria</taxon>
        <taxon>Bacillati</taxon>
        <taxon>Bacillota</taxon>
        <taxon>Bacilli</taxon>
        <taxon>Bacillales</taxon>
        <taxon>Sporolactobacillaceae</taxon>
        <taxon>Sporolactobacillus</taxon>
    </lineage>
</organism>
<reference evidence="10" key="1">
    <citation type="journal article" date="2014" name="Int. J. Syst. Evol. Microbiol.">
        <title>Complete genome sequence of Corynebacterium casei LMG S-19264T (=DSM 44701T), isolated from a smear-ripened cheese.</title>
        <authorList>
            <consortium name="US DOE Joint Genome Institute (JGI-PGF)"/>
            <person name="Walter F."/>
            <person name="Albersmeier A."/>
            <person name="Kalinowski J."/>
            <person name="Ruckert C."/>
        </authorList>
    </citation>
    <scope>NUCLEOTIDE SEQUENCE</scope>
    <source>
        <strain evidence="10">JCM 15325</strain>
    </source>
</reference>
<name>A0A917W1D3_9BACL</name>
<feature type="transmembrane region" description="Helical" evidence="8">
    <location>
        <begin position="316"/>
        <end position="336"/>
    </location>
</feature>
<dbReference type="InterPro" id="IPR051449">
    <property type="entry name" value="ABC-2_transporter_component"/>
</dbReference>
<evidence type="ECO:0000259" key="9">
    <source>
        <dbReference type="PROSITE" id="PS51012"/>
    </source>
</evidence>
<evidence type="ECO:0000313" key="10">
    <source>
        <dbReference type="EMBL" id="GGL49492.1"/>
    </source>
</evidence>
<keyword evidence="5 8" id="KW-0812">Transmembrane</keyword>
<proteinExistence type="inferred from homology"/>
<evidence type="ECO:0000256" key="6">
    <source>
        <dbReference type="ARBA" id="ARBA00022989"/>
    </source>
</evidence>
<evidence type="ECO:0000256" key="1">
    <source>
        <dbReference type="ARBA" id="ARBA00004651"/>
    </source>
</evidence>
<dbReference type="Pfam" id="PF12698">
    <property type="entry name" value="ABC2_membrane_3"/>
    <property type="match status" value="1"/>
</dbReference>
<dbReference type="GO" id="GO:0140359">
    <property type="term" value="F:ABC-type transporter activity"/>
    <property type="evidence" value="ECO:0007669"/>
    <property type="project" value="InterPro"/>
</dbReference>
<dbReference type="RefSeq" id="WP_188802187.1">
    <property type="nucleotide sequence ID" value="NZ_BMOK01000004.1"/>
</dbReference>
<feature type="transmembrane region" description="Helical" evidence="8">
    <location>
        <begin position="372"/>
        <end position="394"/>
    </location>
</feature>
<dbReference type="AlphaFoldDB" id="A0A917W1D3"/>
<evidence type="ECO:0000256" key="3">
    <source>
        <dbReference type="ARBA" id="ARBA00022448"/>
    </source>
</evidence>
<feature type="transmembrane region" description="Helical" evidence="8">
    <location>
        <begin position="250"/>
        <end position="276"/>
    </location>
</feature>
<evidence type="ECO:0000313" key="11">
    <source>
        <dbReference type="Proteomes" id="UP000654670"/>
    </source>
</evidence>
<gene>
    <name evidence="10" type="ORF">GCM10007968_12050</name>
</gene>
<dbReference type="InterPro" id="IPR013525">
    <property type="entry name" value="ABC2_TM"/>
</dbReference>